<sequence>MPERFRGSVPIVGRYRGSVPILNRYRGNTLIWSSSGGKRDDFTRVDADGYPIDTLNTLGPDWTDHGPATDYKIGVEDGRARVSVPDGQLGGFWSLRTSCYRYNKAKNSTDDGFVECRFATQGDSASLTSLGGYHTQVMGRGRDDNANNGCGIQAAGGHLWISTVVNGSPGNQRRDCGTFQAGDVARLVFTGNVHTMYVNGEQRGTPWVRSGDGDYLMGNGFRSLWIAENGAKDLLGPRRFSPALDYVAMG</sequence>
<evidence type="ECO:0000313" key="2">
    <source>
        <dbReference type="Proteomes" id="UP001141629"/>
    </source>
</evidence>
<dbReference type="RefSeq" id="WP_263999382.1">
    <property type="nucleotide sequence ID" value="NZ_JACKVK010000014.1"/>
</dbReference>
<dbReference type="AlphaFoldDB" id="A0A9X3C5C0"/>
<comment type="caution">
    <text evidence="1">The sequence shown here is derived from an EMBL/GenBank/DDBJ whole genome shotgun (WGS) entry which is preliminary data.</text>
</comment>
<organism evidence="1 2">
    <name type="scientific">Mycobacterium yunnanensis</name>
    <dbReference type="NCBI Taxonomy" id="368477"/>
    <lineage>
        <taxon>Bacteria</taxon>
        <taxon>Bacillati</taxon>
        <taxon>Actinomycetota</taxon>
        <taxon>Actinomycetes</taxon>
        <taxon>Mycobacteriales</taxon>
        <taxon>Mycobacteriaceae</taxon>
        <taxon>Mycobacterium</taxon>
    </lineage>
</organism>
<name>A0A9X3C5C0_9MYCO</name>
<proteinExistence type="predicted"/>
<dbReference type="EMBL" id="JACKVK010000014">
    <property type="protein sequence ID" value="MCV7424327.1"/>
    <property type="molecule type" value="Genomic_DNA"/>
</dbReference>
<keyword evidence="2" id="KW-1185">Reference proteome</keyword>
<dbReference type="Proteomes" id="UP001141629">
    <property type="component" value="Unassembled WGS sequence"/>
</dbReference>
<protein>
    <submittedName>
        <fullName evidence="1">Uncharacterized protein</fullName>
    </submittedName>
</protein>
<reference evidence="1" key="2">
    <citation type="journal article" date="2022" name="BMC Genomics">
        <title>Comparative genome analysis of mycobacteria focusing on tRNA and non-coding RNA.</title>
        <authorList>
            <person name="Behra P.R.K."/>
            <person name="Pettersson B.M.F."/>
            <person name="Ramesh M."/>
            <person name="Das S."/>
            <person name="Dasgupta S."/>
            <person name="Kirsebom L.A."/>
        </authorList>
    </citation>
    <scope>NUCLEOTIDE SEQUENCE</scope>
    <source>
        <strain evidence="1">DSM 44838</strain>
    </source>
</reference>
<accession>A0A9X3C5C0</accession>
<gene>
    <name evidence="1" type="ORF">H7K45_27650</name>
</gene>
<evidence type="ECO:0000313" key="1">
    <source>
        <dbReference type="EMBL" id="MCV7424327.1"/>
    </source>
</evidence>
<reference evidence="1" key="1">
    <citation type="submission" date="2020-07" db="EMBL/GenBank/DDBJ databases">
        <authorList>
            <person name="Pettersson B.M.F."/>
            <person name="Behra P.R.K."/>
            <person name="Ramesh M."/>
            <person name="Das S."/>
            <person name="Dasgupta S."/>
            <person name="Kirsebom L.A."/>
        </authorList>
    </citation>
    <scope>NUCLEOTIDE SEQUENCE</scope>
    <source>
        <strain evidence="1">DSM 44838</strain>
    </source>
</reference>